<feature type="transmembrane region" description="Helical" evidence="6">
    <location>
        <begin position="86"/>
        <end position="108"/>
    </location>
</feature>
<keyword evidence="3 6" id="KW-0812">Transmembrane</keyword>
<dbReference type="Pfam" id="PF07681">
    <property type="entry name" value="DoxX"/>
    <property type="match status" value="1"/>
</dbReference>
<dbReference type="AlphaFoldDB" id="A0A3B0RPK9"/>
<evidence type="ECO:0000313" key="7">
    <source>
        <dbReference type="EMBL" id="VAV93819.1"/>
    </source>
</evidence>
<evidence type="ECO:0000256" key="1">
    <source>
        <dbReference type="ARBA" id="ARBA00004651"/>
    </source>
</evidence>
<keyword evidence="2" id="KW-1003">Cell membrane</keyword>
<proteinExistence type="predicted"/>
<evidence type="ECO:0000256" key="3">
    <source>
        <dbReference type="ARBA" id="ARBA00022692"/>
    </source>
</evidence>
<reference evidence="7" key="1">
    <citation type="submission" date="2018-06" db="EMBL/GenBank/DDBJ databases">
        <authorList>
            <person name="Zhirakovskaya E."/>
        </authorList>
    </citation>
    <scope>NUCLEOTIDE SEQUENCE</scope>
</reference>
<evidence type="ECO:0000256" key="5">
    <source>
        <dbReference type="ARBA" id="ARBA00023136"/>
    </source>
</evidence>
<keyword evidence="5 6" id="KW-0472">Membrane</keyword>
<evidence type="ECO:0000256" key="6">
    <source>
        <dbReference type="SAM" id="Phobius"/>
    </source>
</evidence>
<dbReference type="PANTHER" id="PTHR33452">
    <property type="entry name" value="OXIDOREDUCTASE CATD-RELATED"/>
    <property type="match status" value="1"/>
</dbReference>
<gene>
    <name evidence="7" type="ORF">MNBD_ALPHA01-814</name>
</gene>
<dbReference type="InterPro" id="IPR051907">
    <property type="entry name" value="DoxX-like_oxidoreductase"/>
</dbReference>
<dbReference type="GO" id="GO:0005886">
    <property type="term" value="C:plasma membrane"/>
    <property type="evidence" value="ECO:0007669"/>
    <property type="project" value="UniProtKB-SubCell"/>
</dbReference>
<comment type="subcellular location">
    <subcellularLocation>
        <location evidence="1">Cell membrane</location>
        <topology evidence="1">Multi-pass membrane protein</topology>
    </subcellularLocation>
</comment>
<name>A0A3B0RPK9_9ZZZZ</name>
<evidence type="ECO:0000256" key="4">
    <source>
        <dbReference type="ARBA" id="ARBA00022989"/>
    </source>
</evidence>
<feature type="transmembrane region" description="Helical" evidence="6">
    <location>
        <begin position="115"/>
        <end position="135"/>
    </location>
</feature>
<dbReference type="PANTHER" id="PTHR33452:SF1">
    <property type="entry name" value="INNER MEMBRANE PROTEIN YPHA-RELATED"/>
    <property type="match status" value="1"/>
</dbReference>
<evidence type="ECO:0008006" key="8">
    <source>
        <dbReference type="Google" id="ProtNLM"/>
    </source>
</evidence>
<keyword evidence="4 6" id="KW-1133">Transmembrane helix</keyword>
<sequence>MVMKSITGILAMTTGIMSKVQICQLAVLARVVMAAIFWKSAMTKITFDGAGLAEFSLAQIWNVITLNWAVADSAYMLFEYEYDLPLIPFALAAHMAVAAEILLPMALIVGLFTRYAALLMLVMTLVIQIFVYPGLWTVHGLWAIALLTVMAKGGGRMSVDHLIGKKYL</sequence>
<organism evidence="7">
    <name type="scientific">hydrothermal vent metagenome</name>
    <dbReference type="NCBI Taxonomy" id="652676"/>
    <lineage>
        <taxon>unclassified sequences</taxon>
        <taxon>metagenomes</taxon>
        <taxon>ecological metagenomes</taxon>
    </lineage>
</organism>
<evidence type="ECO:0000256" key="2">
    <source>
        <dbReference type="ARBA" id="ARBA00022475"/>
    </source>
</evidence>
<dbReference type="InterPro" id="IPR032808">
    <property type="entry name" value="DoxX"/>
</dbReference>
<accession>A0A3B0RPK9</accession>
<protein>
    <recommendedName>
        <fullName evidence="8">INTEGRAL MEMBRANE PROTEIN (Rhomboid family)</fullName>
    </recommendedName>
</protein>
<dbReference type="EMBL" id="UOEJ01000052">
    <property type="protein sequence ID" value="VAV93819.1"/>
    <property type="molecule type" value="Genomic_DNA"/>
</dbReference>